<evidence type="ECO:0000313" key="8">
    <source>
        <dbReference type="EMBL" id="KAG2228040.1"/>
    </source>
</evidence>
<dbReference type="GO" id="GO:0005524">
    <property type="term" value="F:ATP binding"/>
    <property type="evidence" value="ECO:0007669"/>
    <property type="project" value="UniProtKB-KW"/>
</dbReference>
<dbReference type="Pfam" id="PF01591">
    <property type="entry name" value="6PF2K"/>
    <property type="match status" value="1"/>
</dbReference>
<dbReference type="InterPro" id="IPR003094">
    <property type="entry name" value="6Pfruct_kin"/>
</dbReference>
<keyword evidence="5" id="KW-0067">ATP-binding</keyword>
<dbReference type="GO" id="GO:0004331">
    <property type="term" value="F:fructose-2,6-bisphosphate 2-phosphatase activity"/>
    <property type="evidence" value="ECO:0007669"/>
    <property type="project" value="UniProtKB-EC"/>
</dbReference>
<evidence type="ECO:0000259" key="7">
    <source>
        <dbReference type="Pfam" id="PF01591"/>
    </source>
</evidence>
<feature type="region of interest" description="Disordered" evidence="6">
    <location>
        <begin position="464"/>
        <end position="525"/>
    </location>
</feature>
<dbReference type="GO" id="GO:0006003">
    <property type="term" value="P:fructose 2,6-bisphosphate metabolic process"/>
    <property type="evidence" value="ECO:0007669"/>
    <property type="project" value="InterPro"/>
</dbReference>
<dbReference type="InterPro" id="IPR027417">
    <property type="entry name" value="P-loop_NTPase"/>
</dbReference>
<proteinExistence type="inferred from homology"/>
<comment type="similarity">
    <text evidence="1">In the C-terminal section; belongs to the phosphoglycerate mutase family.</text>
</comment>
<dbReference type="AlphaFoldDB" id="A0A8H7SEC4"/>
<dbReference type="SUPFAM" id="SSF53254">
    <property type="entry name" value="Phosphoglycerate mutase-like"/>
    <property type="match status" value="1"/>
</dbReference>
<dbReference type="Proteomes" id="UP000646827">
    <property type="component" value="Unassembled WGS sequence"/>
</dbReference>
<dbReference type="EC" id="3.1.3.46" evidence="2"/>
<evidence type="ECO:0000256" key="1">
    <source>
        <dbReference type="ARBA" id="ARBA00008408"/>
    </source>
</evidence>
<feature type="domain" description="6-phosphofructo-2-kinase" evidence="7">
    <location>
        <begin position="6"/>
        <end position="214"/>
    </location>
</feature>
<evidence type="ECO:0000256" key="2">
    <source>
        <dbReference type="ARBA" id="ARBA00013067"/>
    </source>
</evidence>
<dbReference type="Gene3D" id="3.40.50.1240">
    <property type="entry name" value="Phosphoglycerate mutase-like"/>
    <property type="match status" value="1"/>
</dbReference>
<dbReference type="GO" id="GO:0006000">
    <property type="term" value="P:fructose metabolic process"/>
    <property type="evidence" value="ECO:0007669"/>
    <property type="project" value="InterPro"/>
</dbReference>
<dbReference type="GO" id="GO:0005829">
    <property type="term" value="C:cytosol"/>
    <property type="evidence" value="ECO:0007669"/>
    <property type="project" value="TreeGrafter"/>
</dbReference>
<evidence type="ECO:0000256" key="6">
    <source>
        <dbReference type="SAM" id="MobiDB-lite"/>
    </source>
</evidence>
<dbReference type="InterPro" id="IPR013078">
    <property type="entry name" value="His_Pase_superF_clade-1"/>
</dbReference>
<dbReference type="Gene3D" id="3.40.50.300">
    <property type="entry name" value="P-loop containing nucleotide triphosphate hydrolases"/>
    <property type="match status" value="1"/>
</dbReference>
<dbReference type="PRINTS" id="PR00991">
    <property type="entry name" value="6PFRUCTKNASE"/>
</dbReference>
<protein>
    <recommendedName>
        <fullName evidence="2">fructose-2,6-bisphosphate 2-phosphatase</fullName>
        <ecNumber evidence="2">3.1.3.46</ecNumber>
    </recommendedName>
</protein>
<keyword evidence="9" id="KW-1185">Reference proteome</keyword>
<sequence>MSSFNLRIACVMVGLPARGKTYISQKVCRYLTWLGIKTKVFNVGNYRRKLHGASLPHTFFDPHNSVGEQHRKEAAAAALEDMLGWFDNEQGIVAIYDATNSTYQRRKWLHEKLTKQDILVLFIESICQDESLILNNIKDVKLSSPDYVNMDPDAAAVDFRARIDHYQELYQTITEEDFTYIKLINVGSQVIINMIQGYLESRIIYYLMNLHIAPRKIYFSRHGESMYNLHGQIGGDSELSPRGKLYATKLPALIRENLGDQSLTVWTSTMKRTIQTGELLPYPKLTWKALDELDAGVCDGMTYEEIEEKYPEDFANRDEDKFNYRYRGGESYRDVVLRLEPVIMALERHENILIIGHQAILRCVYAYFMNYSHEELPYIKIPLHTVIELTPKAYGCEEKRFKVDIEAVDTHRAKPAKIIHPAPSKSQLPLNKGEKLSLKLPAGASGEIVKEALSPILPISPKLHPRGVAVKDSGKSSGGLGNTTTIQKPPPPTNPNAAPSKATEETEVSTLDLGDAAVSNNQKKA</sequence>
<gene>
    <name evidence="8" type="ORF">INT45_012064</name>
</gene>
<dbReference type="EMBL" id="JAEPRB010000003">
    <property type="protein sequence ID" value="KAG2228040.1"/>
    <property type="molecule type" value="Genomic_DNA"/>
</dbReference>
<keyword evidence="4" id="KW-0378">Hydrolase</keyword>
<organism evidence="8 9">
    <name type="scientific">Circinella minor</name>
    <dbReference type="NCBI Taxonomy" id="1195481"/>
    <lineage>
        <taxon>Eukaryota</taxon>
        <taxon>Fungi</taxon>
        <taxon>Fungi incertae sedis</taxon>
        <taxon>Mucoromycota</taxon>
        <taxon>Mucoromycotina</taxon>
        <taxon>Mucoromycetes</taxon>
        <taxon>Mucorales</taxon>
        <taxon>Lichtheimiaceae</taxon>
        <taxon>Circinella</taxon>
    </lineage>
</organism>
<evidence type="ECO:0000256" key="5">
    <source>
        <dbReference type="ARBA" id="ARBA00022840"/>
    </source>
</evidence>
<evidence type="ECO:0000313" key="9">
    <source>
        <dbReference type="Proteomes" id="UP000646827"/>
    </source>
</evidence>
<dbReference type="FunFam" id="3.40.50.1240:FF:000005">
    <property type="entry name" value="GpmB, Fructose-2,6-bisphosphatase"/>
    <property type="match status" value="1"/>
</dbReference>
<dbReference type="InterPro" id="IPR029033">
    <property type="entry name" value="His_PPase_superfam"/>
</dbReference>
<dbReference type="FunFam" id="3.40.50.300:FF:000644">
    <property type="entry name" value="GpmB, Fructose-2,6-bisphosphatase"/>
    <property type="match status" value="1"/>
</dbReference>
<evidence type="ECO:0000256" key="3">
    <source>
        <dbReference type="ARBA" id="ARBA00022741"/>
    </source>
</evidence>
<reference evidence="8 9" key="1">
    <citation type="submission" date="2020-12" db="EMBL/GenBank/DDBJ databases">
        <title>Metabolic potential, ecology and presence of endohyphal bacteria is reflected in genomic diversity of Mucoromycotina.</title>
        <authorList>
            <person name="Muszewska A."/>
            <person name="Okrasinska A."/>
            <person name="Steczkiewicz K."/>
            <person name="Drgas O."/>
            <person name="Orlowska M."/>
            <person name="Perlinska-Lenart U."/>
            <person name="Aleksandrzak-Piekarczyk T."/>
            <person name="Szatraj K."/>
            <person name="Zielenkiewicz U."/>
            <person name="Pilsyk S."/>
            <person name="Malc E."/>
            <person name="Mieczkowski P."/>
            <person name="Kruszewska J.S."/>
            <person name="Biernat P."/>
            <person name="Pawlowska J."/>
        </authorList>
    </citation>
    <scope>NUCLEOTIDE SEQUENCE [LARGE SCALE GENOMIC DNA]</scope>
    <source>
        <strain evidence="8 9">CBS 142.35</strain>
    </source>
</reference>
<keyword evidence="3" id="KW-0547">Nucleotide-binding</keyword>
<dbReference type="OrthoDB" id="267323at2759"/>
<accession>A0A8H7SEC4</accession>
<dbReference type="InterPro" id="IPR013079">
    <property type="entry name" value="6Phosfructo_kin"/>
</dbReference>
<dbReference type="PANTHER" id="PTHR10606:SF44">
    <property type="entry name" value="6-PHOSPHOFRUCTO 2-KINASE_FRUCTOSE 2,6-BISPHOSPHATASE LONG FORM"/>
    <property type="match status" value="1"/>
</dbReference>
<evidence type="ECO:0000256" key="4">
    <source>
        <dbReference type="ARBA" id="ARBA00022801"/>
    </source>
</evidence>
<comment type="caution">
    <text evidence="8">The sequence shown here is derived from an EMBL/GenBank/DDBJ whole genome shotgun (WGS) entry which is preliminary data.</text>
</comment>
<name>A0A8H7SEC4_9FUNG</name>
<dbReference type="SMART" id="SM00855">
    <property type="entry name" value="PGAM"/>
    <property type="match status" value="1"/>
</dbReference>
<dbReference type="GO" id="GO:0003873">
    <property type="term" value="F:6-phosphofructo-2-kinase activity"/>
    <property type="evidence" value="ECO:0007669"/>
    <property type="project" value="InterPro"/>
</dbReference>
<dbReference type="SUPFAM" id="SSF52540">
    <property type="entry name" value="P-loop containing nucleoside triphosphate hydrolases"/>
    <property type="match status" value="1"/>
</dbReference>
<dbReference type="Pfam" id="PF00300">
    <property type="entry name" value="His_Phos_1"/>
    <property type="match status" value="1"/>
</dbReference>
<dbReference type="CDD" id="cd07067">
    <property type="entry name" value="HP_PGM_like"/>
    <property type="match status" value="1"/>
</dbReference>
<dbReference type="PANTHER" id="PTHR10606">
    <property type="entry name" value="6-PHOSPHOFRUCTO-2-KINASE/FRUCTOSE-2,6-BISPHOSPHATASE"/>
    <property type="match status" value="1"/>
</dbReference>